<dbReference type="Proteomes" id="UP000013525">
    <property type="component" value="Unassembled WGS sequence"/>
</dbReference>
<sequence>MRTGNPANRRTVDRDASIRRMQVFPHRAPRERAQFSKDGERSTEGDAMSQAEHTDVDVTDVELDTDQVRKAQRVVALHSNGTDDCRMLLSMLGIGDPPD</sequence>
<keyword evidence="3" id="KW-1185">Reference proteome</keyword>
<evidence type="ECO:0000313" key="3">
    <source>
        <dbReference type="Proteomes" id="UP000013525"/>
    </source>
</evidence>
<feature type="compositionally biased region" description="Basic and acidic residues" evidence="1">
    <location>
        <begin position="28"/>
        <end position="44"/>
    </location>
</feature>
<evidence type="ECO:0000256" key="1">
    <source>
        <dbReference type="SAM" id="MobiDB-lite"/>
    </source>
</evidence>
<dbReference type="AlphaFoldDB" id="R7WR07"/>
<organism evidence="2 3">
    <name type="scientific">Rhodococcus rhodnii LMG 5362</name>
    <dbReference type="NCBI Taxonomy" id="1273125"/>
    <lineage>
        <taxon>Bacteria</taxon>
        <taxon>Bacillati</taxon>
        <taxon>Actinomycetota</taxon>
        <taxon>Actinomycetes</taxon>
        <taxon>Mycobacteriales</taxon>
        <taxon>Nocardiaceae</taxon>
        <taxon>Rhodococcus</taxon>
    </lineage>
</organism>
<reference evidence="2 3" key="1">
    <citation type="journal article" date="2013" name="Genome Announc.">
        <title>Draft Genome Sequence of Rhodococcus rhodnii Strain LMG5362, a Symbiont of Rhodnius prolixus (Hemiptera, Reduviidae, Triatominae), the Principle Vector of Trypanosoma cruzi.</title>
        <authorList>
            <person name="Pachebat J.A."/>
            <person name="van Keulen G."/>
            <person name="Whitten M.M."/>
            <person name="Girdwood S."/>
            <person name="Del Sol R."/>
            <person name="Dyson P.J."/>
            <person name="Facey P.D."/>
        </authorList>
    </citation>
    <scope>NUCLEOTIDE SEQUENCE [LARGE SCALE GENOMIC DNA]</scope>
    <source>
        <strain evidence="2 3">LMG 5362</strain>
    </source>
</reference>
<dbReference type="PATRIC" id="fig|1273125.3.peg.2109"/>
<evidence type="ECO:0000313" key="2">
    <source>
        <dbReference type="EMBL" id="EOM76399.1"/>
    </source>
</evidence>
<protein>
    <submittedName>
        <fullName evidence="2">Uncharacterized protein</fullName>
    </submittedName>
</protein>
<feature type="region of interest" description="Disordered" evidence="1">
    <location>
        <begin position="1"/>
        <end position="55"/>
    </location>
</feature>
<gene>
    <name evidence="2" type="ORF">Rrhod_2192</name>
</gene>
<dbReference type="EMBL" id="APMY01000067">
    <property type="protein sequence ID" value="EOM76399.1"/>
    <property type="molecule type" value="Genomic_DNA"/>
</dbReference>
<comment type="caution">
    <text evidence="2">The sequence shown here is derived from an EMBL/GenBank/DDBJ whole genome shotgun (WGS) entry which is preliminary data.</text>
</comment>
<name>R7WR07_9NOCA</name>
<accession>R7WR07</accession>
<proteinExistence type="predicted"/>